<dbReference type="KEGG" id="ppx:T1E_1752"/>
<accession>I7AY15</accession>
<dbReference type="AlphaFoldDB" id="I7AY15"/>
<sequence length="83" mass="8920">MERAFRFVRHLRVPLGRLSRFPVYASVLSAERVGSYYPSSGVHGACEAVTAGGGTVLHAGADALPCRGIRGATRKTSRAWAEF</sequence>
<name>I7AY15_PSEPT</name>
<dbReference type="EMBL" id="CP003734">
    <property type="protein sequence ID" value="AFO47600.1"/>
    <property type="molecule type" value="Genomic_DNA"/>
</dbReference>
<dbReference type="PATRIC" id="fig|1196325.3.peg.1742"/>
<evidence type="ECO:0000313" key="2">
    <source>
        <dbReference type="Proteomes" id="UP000006503"/>
    </source>
</evidence>
<dbReference type="HOGENOM" id="CLU_2540007_0_0_6"/>
<gene>
    <name evidence="1" type="ordered locus">T1E_1752</name>
</gene>
<evidence type="ECO:0000313" key="1">
    <source>
        <dbReference type="EMBL" id="AFO47600.1"/>
    </source>
</evidence>
<protein>
    <submittedName>
        <fullName evidence="1">Uncharacterized protein</fullName>
    </submittedName>
</protein>
<proteinExistence type="predicted"/>
<reference evidence="2" key="1">
    <citation type="journal article" date="2013" name="Microb. Biotechnol.">
        <title>Metabolic potential of the organic-solvent tolerant Pseudomonas putida DOT-T1E deduced from its annotated genome.</title>
        <authorList>
            <person name="Udaondo Z."/>
            <person name="Molina L."/>
            <person name="Daniels C."/>
            <person name="Gomez M.J."/>
            <person name="Molina-Henares M.A."/>
            <person name="Matilla M.A."/>
            <person name="Roca A."/>
            <person name="Fernandez M."/>
            <person name="Duque E."/>
            <person name="Segura A."/>
            <person name="Ramos J.L."/>
        </authorList>
    </citation>
    <scope>NUCLEOTIDE SEQUENCE [LARGE SCALE GENOMIC DNA]</scope>
    <source>
        <strain evidence="2">DOT-T1E</strain>
    </source>
</reference>
<organism evidence="1 2">
    <name type="scientific">Pseudomonas putida (strain DOT-T1E)</name>
    <dbReference type="NCBI Taxonomy" id="1196325"/>
    <lineage>
        <taxon>Bacteria</taxon>
        <taxon>Pseudomonadati</taxon>
        <taxon>Pseudomonadota</taxon>
        <taxon>Gammaproteobacteria</taxon>
        <taxon>Pseudomonadales</taxon>
        <taxon>Pseudomonadaceae</taxon>
        <taxon>Pseudomonas</taxon>
    </lineage>
</organism>
<dbReference type="Proteomes" id="UP000006503">
    <property type="component" value="Chromosome"/>
</dbReference>